<evidence type="ECO:0000256" key="2">
    <source>
        <dbReference type="ARBA" id="ARBA00012180"/>
    </source>
</evidence>
<gene>
    <name evidence="4" type="ORF">QTP70_024111</name>
</gene>
<dbReference type="Proteomes" id="UP001274896">
    <property type="component" value="Unassembled WGS sequence"/>
</dbReference>
<proteinExistence type="inferred from homology"/>
<name>A0AAE0QI12_9TELE</name>
<evidence type="ECO:0000313" key="5">
    <source>
        <dbReference type="Proteomes" id="UP001274896"/>
    </source>
</evidence>
<dbReference type="EC" id="3.1.26.4" evidence="2"/>
<protein>
    <recommendedName>
        <fullName evidence="2">ribonuclease H</fullName>
        <ecNumber evidence="2">3.1.26.4</ecNumber>
    </recommendedName>
</protein>
<evidence type="ECO:0000313" key="4">
    <source>
        <dbReference type="EMBL" id="KAK3520496.1"/>
    </source>
</evidence>
<dbReference type="InterPro" id="IPR000477">
    <property type="entry name" value="RT_dom"/>
</dbReference>
<organism evidence="4 5">
    <name type="scientific">Hemibagrus guttatus</name>
    <dbReference type="NCBI Taxonomy" id="175788"/>
    <lineage>
        <taxon>Eukaryota</taxon>
        <taxon>Metazoa</taxon>
        <taxon>Chordata</taxon>
        <taxon>Craniata</taxon>
        <taxon>Vertebrata</taxon>
        <taxon>Euteleostomi</taxon>
        <taxon>Actinopterygii</taxon>
        <taxon>Neopterygii</taxon>
        <taxon>Teleostei</taxon>
        <taxon>Ostariophysi</taxon>
        <taxon>Siluriformes</taxon>
        <taxon>Bagridae</taxon>
        <taxon>Hemibagrus</taxon>
    </lineage>
</organism>
<dbReference type="AlphaFoldDB" id="A0AAE0QI12"/>
<accession>A0AAE0QI12</accession>
<dbReference type="CDD" id="cd01647">
    <property type="entry name" value="RT_LTR"/>
    <property type="match status" value="1"/>
</dbReference>
<dbReference type="SUPFAM" id="SSF56672">
    <property type="entry name" value="DNA/RNA polymerases"/>
    <property type="match status" value="1"/>
</dbReference>
<evidence type="ECO:0000259" key="3">
    <source>
        <dbReference type="PROSITE" id="PS50878"/>
    </source>
</evidence>
<sequence>MEKYIEEALAASFIRPLTSPAADGFFFVEKKDSGLQPCIDYRGLNSITVSYSYPLPLVPAAIQQLREVHVIQTHTSAPAVFQAFINEILKGFINRYIIGYINDILIYSLFYDKHVCHVHTVLSRLLQHRLYVKAEKCKFHKDSITFLGYIILQKGVEMDTSKVRTVTDWPEPTTIKELQRFVGFTNFYHLFIRNYSCVASPLTSPLRGKPR</sequence>
<feature type="domain" description="Reverse transcriptase" evidence="3">
    <location>
        <begin position="1"/>
        <end position="151"/>
    </location>
</feature>
<dbReference type="PANTHER" id="PTHR37984:SF5">
    <property type="entry name" value="PROTEIN NYNRIN-LIKE"/>
    <property type="match status" value="1"/>
</dbReference>
<dbReference type="GO" id="GO:0004523">
    <property type="term" value="F:RNA-DNA hybrid ribonuclease activity"/>
    <property type="evidence" value="ECO:0007669"/>
    <property type="project" value="UniProtKB-EC"/>
</dbReference>
<dbReference type="InterPro" id="IPR050951">
    <property type="entry name" value="Retrovirus_Pol_polyprotein"/>
</dbReference>
<dbReference type="InterPro" id="IPR043128">
    <property type="entry name" value="Rev_trsase/Diguanyl_cyclase"/>
</dbReference>
<dbReference type="InterPro" id="IPR043502">
    <property type="entry name" value="DNA/RNA_pol_sf"/>
</dbReference>
<dbReference type="Pfam" id="PF00078">
    <property type="entry name" value="RVT_1"/>
    <property type="match status" value="1"/>
</dbReference>
<comment type="caution">
    <text evidence="4">The sequence shown here is derived from an EMBL/GenBank/DDBJ whole genome shotgun (WGS) entry which is preliminary data.</text>
</comment>
<dbReference type="EMBL" id="JAUCMX010000016">
    <property type="protein sequence ID" value="KAK3520496.1"/>
    <property type="molecule type" value="Genomic_DNA"/>
</dbReference>
<dbReference type="PROSITE" id="PS50878">
    <property type="entry name" value="RT_POL"/>
    <property type="match status" value="1"/>
</dbReference>
<dbReference type="PANTHER" id="PTHR37984">
    <property type="entry name" value="PROTEIN CBG26694"/>
    <property type="match status" value="1"/>
</dbReference>
<evidence type="ECO:0000256" key="1">
    <source>
        <dbReference type="ARBA" id="ARBA00010879"/>
    </source>
</evidence>
<reference evidence="4" key="1">
    <citation type="submission" date="2023-06" db="EMBL/GenBank/DDBJ databases">
        <title>Male Hemibagrus guttatus genome.</title>
        <authorList>
            <person name="Bian C."/>
        </authorList>
    </citation>
    <scope>NUCLEOTIDE SEQUENCE</scope>
    <source>
        <strain evidence="4">Male_cb2023</strain>
        <tissue evidence="4">Muscle</tissue>
    </source>
</reference>
<dbReference type="Gene3D" id="3.10.10.10">
    <property type="entry name" value="HIV Type 1 Reverse Transcriptase, subunit A, domain 1"/>
    <property type="match status" value="1"/>
</dbReference>
<dbReference type="Gene3D" id="3.30.70.270">
    <property type="match status" value="2"/>
</dbReference>
<keyword evidence="5" id="KW-1185">Reference proteome</keyword>
<comment type="similarity">
    <text evidence="1">Belongs to the beta type-B retroviral polymerase family. HERV class-II K(HML-2) pol subfamily.</text>
</comment>
<dbReference type="FunFam" id="3.30.70.270:FF:000003">
    <property type="entry name" value="Transposon Ty3-G Gag-Pol polyprotein"/>
    <property type="match status" value="1"/>
</dbReference>